<dbReference type="InterPro" id="IPR000898">
    <property type="entry name" value="Indolamine_dOase"/>
</dbReference>
<keyword evidence="3" id="KW-0175">Coiled coil</keyword>
<dbReference type="Pfam" id="PF01231">
    <property type="entry name" value="IDO"/>
    <property type="match status" value="1"/>
</dbReference>
<keyword evidence="4" id="KW-0560">Oxidoreductase</keyword>
<gene>
    <name evidence="4" type="ORF">1_310</name>
</gene>
<reference evidence="4" key="1">
    <citation type="submission" date="2018-11" db="EMBL/GenBank/DDBJ databases">
        <title>A distinct lineage of giant viruses engineers rhodopsin photosystems in predatory marine eukaryotes.</title>
        <authorList>
            <person name="Needham D.M."/>
            <person name="Yoshizawa S."/>
            <person name="Hosaka T."/>
            <person name="Poirier C."/>
            <person name="Choi C.-J."/>
            <person name="Hehenberger E."/>
            <person name="Irwin N.A.T."/>
            <person name="Wilken S."/>
            <person name="Yung C.-M."/>
            <person name="Bachy C."/>
            <person name="Kurihara R."/>
            <person name="Nakajima Y."/>
            <person name="Kojima K."/>
            <person name="Kimura-Someya T."/>
            <person name="Leonard G."/>
            <person name="Malmstrom R.R."/>
            <person name="Mende D."/>
            <person name="Olson D.K."/>
            <person name="Sudo Y."/>
            <person name="Sudek S."/>
            <person name="Richards T.A."/>
            <person name="DeLong E.F."/>
            <person name="Keeling P.J."/>
            <person name="Santoro A.E."/>
            <person name="Shirouzu M."/>
            <person name="Iwasaki W."/>
            <person name="Worden A.Z."/>
        </authorList>
    </citation>
    <scope>NUCLEOTIDE SEQUENCE</scope>
</reference>
<protein>
    <submittedName>
        <fullName evidence="4">Indoleamine 2,3-dioxygenase</fullName>
    </submittedName>
</protein>
<dbReference type="InterPro" id="IPR037217">
    <property type="entry name" value="Trp/Indoleamine_2_3_dOase-like"/>
</dbReference>
<keyword evidence="2" id="KW-0408">Iron</keyword>
<dbReference type="SUPFAM" id="SSF140959">
    <property type="entry name" value="Indolic compounds 2,3-dioxygenase-like"/>
    <property type="match status" value="1"/>
</dbReference>
<keyword evidence="1" id="KW-0479">Metal-binding</keyword>
<evidence type="ECO:0000256" key="3">
    <source>
        <dbReference type="SAM" id="Coils"/>
    </source>
</evidence>
<keyword evidence="4" id="KW-0223">Dioxygenase</keyword>
<dbReference type="Gene3D" id="1.20.58.480">
    <property type="match status" value="1"/>
</dbReference>
<dbReference type="EMBL" id="MK250085">
    <property type="protein sequence ID" value="QDY51925.1"/>
    <property type="molecule type" value="Genomic_DNA"/>
</dbReference>
<dbReference type="GO" id="GO:0020037">
    <property type="term" value="F:heme binding"/>
    <property type="evidence" value="ECO:0007669"/>
    <property type="project" value="InterPro"/>
</dbReference>
<evidence type="ECO:0000256" key="2">
    <source>
        <dbReference type="ARBA" id="ARBA00023004"/>
    </source>
</evidence>
<proteinExistence type="predicted"/>
<dbReference type="GO" id="GO:0051213">
    <property type="term" value="F:dioxygenase activity"/>
    <property type="evidence" value="ECO:0007669"/>
    <property type="project" value="UniProtKB-KW"/>
</dbReference>
<name>A0A5B8IHF0_9VIRU</name>
<feature type="coiled-coil region" evidence="3">
    <location>
        <begin position="398"/>
        <end position="447"/>
    </location>
</feature>
<dbReference type="PANTHER" id="PTHR28657:SF3">
    <property type="entry name" value="INDOLEAMINE 2,3-DIOXYGENASE"/>
    <property type="match status" value="1"/>
</dbReference>
<sequence>MFELWHSKNPHSWFSVSEKNGFLPVGKPIKKNLFGYEKINEILDMMKLSTSDSLLENNNLAKYVDEHLPLYDVSQEINNQTIACLFRDYCFLASAYSLETSHYHLEDGKYGIARDELPPNIAIPLTILGEKLDTNPWLCYAYGYGLNNAVVKQGALNLGDYRSYETIRMFNGHDSESGFINVHVAMNSYTPELVSVQQKILESAHLKKTDDLKYFLNKHYYLLNSIIDSLNLMWKACKRSDYLSFRTFIMGQKGNKDMYPSESIIYNYGNNMEMKCFRGETGAQDSIIPSVDNLFQIKYPRNQLTEYLYDLREYRPKDHQAYIEYNAEMSKQVELIDLIKTCPECSLALLKNLNCIRLFRSKHWNLTKKYIIENTNHPVATGGTPITTWLPNQLGATLETMEDLITSLNLQRSLLNDENRNEYLTIKLEVNERLMKIIDEVSELQKDFKDQNHNTFLER</sequence>
<dbReference type="GO" id="GO:0019441">
    <property type="term" value="P:L-tryptophan catabolic process to kynurenine"/>
    <property type="evidence" value="ECO:0007669"/>
    <property type="project" value="InterPro"/>
</dbReference>
<dbReference type="GO" id="GO:0046872">
    <property type="term" value="F:metal ion binding"/>
    <property type="evidence" value="ECO:0007669"/>
    <property type="project" value="UniProtKB-KW"/>
</dbReference>
<dbReference type="PANTHER" id="PTHR28657">
    <property type="entry name" value="INDOLEAMINE 2,3-DIOXYGENASE"/>
    <property type="match status" value="1"/>
</dbReference>
<accession>A0A5B8IHF0</accession>
<evidence type="ECO:0000256" key="1">
    <source>
        <dbReference type="ARBA" id="ARBA00022723"/>
    </source>
</evidence>
<organism evidence="4">
    <name type="scientific">Mimiviridae sp. ChoanoV1</name>
    <dbReference type="NCBI Taxonomy" id="2596887"/>
    <lineage>
        <taxon>Viruses</taxon>
        <taxon>Varidnaviria</taxon>
        <taxon>Bamfordvirae</taxon>
        <taxon>Nucleocytoviricota</taxon>
        <taxon>Megaviricetes</taxon>
        <taxon>Imitervirales</taxon>
        <taxon>Schizomimiviridae</taxon>
    </lineage>
</organism>
<evidence type="ECO:0000313" key="4">
    <source>
        <dbReference type="EMBL" id="QDY51925.1"/>
    </source>
</evidence>